<dbReference type="Proteomes" id="UP000700334">
    <property type="component" value="Unassembled WGS sequence"/>
</dbReference>
<feature type="compositionally biased region" description="Basic and acidic residues" evidence="1">
    <location>
        <begin position="947"/>
        <end position="965"/>
    </location>
</feature>
<feature type="compositionally biased region" description="Gly residues" evidence="1">
    <location>
        <begin position="280"/>
        <end position="291"/>
    </location>
</feature>
<name>A0A8J6AAA3_GALPY</name>
<feature type="region of interest" description="Disordered" evidence="1">
    <location>
        <begin position="407"/>
        <end position="720"/>
    </location>
</feature>
<feature type="region of interest" description="Disordered" evidence="1">
    <location>
        <begin position="1294"/>
        <end position="1321"/>
    </location>
</feature>
<feature type="compositionally biased region" description="Low complexity" evidence="1">
    <location>
        <begin position="985"/>
        <end position="996"/>
    </location>
</feature>
<feature type="compositionally biased region" description="Pro residues" evidence="1">
    <location>
        <begin position="244"/>
        <end position="264"/>
    </location>
</feature>
<feature type="region of interest" description="Disordered" evidence="1">
    <location>
        <begin position="756"/>
        <end position="922"/>
    </location>
</feature>
<protein>
    <submittedName>
        <fullName evidence="2">FYVE, RhoGEF and PH domain-containing protein 5</fullName>
    </submittedName>
</protein>
<feature type="compositionally biased region" description="Low complexity" evidence="1">
    <location>
        <begin position="265"/>
        <end position="279"/>
    </location>
</feature>
<feature type="compositionally biased region" description="Basic and acidic residues" evidence="1">
    <location>
        <begin position="408"/>
        <end position="425"/>
    </location>
</feature>
<comment type="caution">
    <text evidence="2">The sequence shown here is derived from an EMBL/GenBank/DDBJ whole genome shotgun (WGS) entry which is preliminary data.</text>
</comment>
<gene>
    <name evidence="2" type="ORF">J0S82_013498</name>
</gene>
<keyword evidence="3" id="KW-1185">Reference proteome</keyword>
<feature type="compositionally biased region" description="Low complexity" evidence="1">
    <location>
        <begin position="214"/>
        <end position="231"/>
    </location>
</feature>
<organism evidence="2 3">
    <name type="scientific">Galemys pyrenaicus</name>
    <name type="common">Iberian desman</name>
    <name type="synonym">Pyrenean desman</name>
    <dbReference type="NCBI Taxonomy" id="202257"/>
    <lineage>
        <taxon>Eukaryota</taxon>
        <taxon>Metazoa</taxon>
        <taxon>Chordata</taxon>
        <taxon>Craniata</taxon>
        <taxon>Vertebrata</taxon>
        <taxon>Euteleostomi</taxon>
        <taxon>Mammalia</taxon>
        <taxon>Eutheria</taxon>
        <taxon>Laurasiatheria</taxon>
        <taxon>Eulipotyphla</taxon>
        <taxon>Talpidae</taxon>
        <taxon>Galemys</taxon>
    </lineage>
</organism>
<feature type="compositionally biased region" description="Low complexity" evidence="1">
    <location>
        <begin position="1215"/>
        <end position="1230"/>
    </location>
</feature>
<feature type="region of interest" description="Disordered" evidence="1">
    <location>
        <begin position="1214"/>
        <end position="1255"/>
    </location>
</feature>
<dbReference type="PANTHER" id="PTHR12673:SF13">
    <property type="entry name" value="FYVE, RHOGEF AND PH DOMAIN-CONTAINING PROTEIN 5"/>
    <property type="match status" value="1"/>
</dbReference>
<reference evidence="2" key="1">
    <citation type="journal article" date="2021" name="Evol. Appl.">
        <title>The genome of the Pyrenean desman and the effects of bottlenecks and inbreeding on the genomic landscape of an endangered species.</title>
        <authorList>
            <person name="Escoda L."/>
            <person name="Castresana J."/>
        </authorList>
    </citation>
    <scope>NUCLEOTIDE SEQUENCE</scope>
    <source>
        <strain evidence="2">IBE-C5619</strain>
    </source>
</reference>
<feature type="region of interest" description="Disordered" evidence="1">
    <location>
        <begin position="22"/>
        <end position="55"/>
    </location>
</feature>
<dbReference type="PANTHER" id="PTHR12673">
    <property type="entry name" value="FACIOGENITAL DYSPLASIA PROTEIN"/>
    <property type="match status" value="1"/>
</dbReference>
<dbReference type="InterPro" id="IPR051092">
    <property type="entry name" value="FYVE_RhoGEF_PH"/>
</dbReference>
<dbReference type="GO" id="GO:0005085">
    <property type="term" value="F:guanyl-nucleotide exchange factor activity"/>
    <property type="evidence" value="ECO:0007669"/>
    <property type="project" value="TreeGrafter"/>
</dbReference>
<feature type="region of interest" description="Disordered" evidence="1">
    <location>
        <begin position="148"/>
        <end position="378"/>
    </location>
</feature>
<dbReference type="OrthoDB" id="245697at2759"/>
<proteinExistence type="predicted"/>
<feature type="compositionally biased region" description="Acidic residues" evidence="1">
    <location>
        <begin position="612"/>
        <end position="621"/>
    </location>
</feature>
<dbReference type="EMBL" id="JAGFMF010011663">
    <property type="protein sequence ID" value="KAG8516943.1"/>
    <property type="molecule type" value="Genomic_DNA"/>
</dbReference>
<evidence type="ECO:0000256" key="1">
    <source>
        <dbReference type="SAM" id="MobiDB-lite"/>
    </source>
</evidence>
<sequence length="1321" mass="138672">MGCGEESTSQLLQPVLTDALGQGPGHSLQAAGRRSPVSNSGAPIAHAQPGTPAAPQVSIIRARKHKRLHVGEWVTRWVLAMAPGMLVILLHRQRLRLERGSHLPQSWGTKWRPGFLPSRLLGSHLPYIAMCPDRGFPVPSAERKKAFLFGSGRKRLGGAEARRPPQQRRQRRGGQSAARPARSREPRTDAPPPPHARRARAPTSALGPSAPSQRGPAPSLAPRAPLALRSARNPRERAAARRPAPAPLAPPPRPAQPRPAPRLAPAPHSSCAPCGVRRAPGGGAGARGAGPAGRPWSEAAPTALDGRTDAGRAPRASHGKMNRAESPKPPVAPKPRTASPFAPVTAPKLPPSPRPESLHSPNSMSRGPKPPIAPKPRLAAPHEWRASVYVINSLNKCSNGKLLCVDRGLYDEPRPGPECSERPEPEAGEDYIVAPRAPPSEDEDEAGPGDGDCAEKAAEPLGPAEEEEQQGRGEGGMGATEDLGASAEAALSREGDEDPVPAPEGPEEAEDSAPEGPEEAEDSAPEGPEGAEDSAPEGPEGAEDSAPEGPEGAEDSAPEGPEGAEDSAGDPGAEEQEPAGEQGEKLAGEHSPELPRPGEADSRALAAGLALEAEDDGEDLGPEPRGLDGVDSEPPGEGAAADASGEPTEQEELAAGAQESGTADSPAGSASEEERAEGTGGLCQDEAPERDEDTAAVTLEAGGAPREGAGPGEEELAEESCHIVPFENGCVDDFAPPLSGGPYQFFPTESTSFCSESYAPALPESPPGLAPEQEPESGGCAEQDLAAGPPCGREGPCASGKAAVPEAGPVDDALTNPYEMDPDCGVALGDAERPTPQAAPGPLSGPGETAGSDAEGDLLPPDAKDASSRARPHSGKLTGYVPETVPEEAGPDAGAGAVSREARRTALSLEGRPPEASRALPAKPRAFTLYPRSFSVEGREIPVSVYREPEGPGLDDHRVKRKEDGLPLPCLIGSSGSFSQRNHLPSSGTSTPSSVVDIPPPFDLACITKKPITKSSPSLLIESEPPDKHPKKKKSSFKRFLALTFKKKSENKVHVEVNLSSSRSSSESSYHGPSRLLEMDRRSLSNSPQLKARTGKLRASESPSSLIFYRDGKRKGLPFSRTVSRVESFEDRSRPPFLPLPLTKPRSISFPNADTSDYENIPAMNSDYENIQIPPRRPGRAGTFTKLFEDQSRALSTANENDGYVDMSSFNAFESKQQSADQDAESSSAKGSGGRSCLLPQSPREFSSTTDASARAVTKWRGRLRPLRGLGCILDGETDVPCRACHRVARPSRLPRELEPPSCGGCTQSSGALARRSRLWS</sequence>
<feature type="region of interest" description="Disordered" evidence="1">
    <location>
        <begin position="1124"/>
        <end position="1161"/>
    </location>
</feature>
<feature type="region of interest" description="Disordered" evidence="1">
    <location>
        <begin position="1054"/>
        <end position="1098"/>
    </location>
</feature>
<feature type="compositionally biased region" description="Acidic residues" evidence="1">
    <location>
        <begin position="495"/>
        <end position="578"/>
    </location>
</feature>
<evidence type="ECO:0000313" key="2">
    <source>
        <dbReference type="EMBL" id="KAG8516943.1"/>
    </source>
</evidence>
<feature type="compositionally biased region" description="Low complexity" evidence="1">
    <location>
        <begin position="699"/>
        <end position="708"/>
    </location>
</feature>
<dbReference type="GO" id="GO:0005737">
    <property type="term" value="C:cytoplasm"/>
    <property type="evidence" value="ECO:0007669"/>
    <property type="project" value="TreeGrafter"/>
</dbReference>
<feature type="region of interest" description="Disordered" evidence="1">
    <location>
        <begin position="946"/>
        <end position="996"/>
    </location>
</feature>
<feature type="compositionally biased region" description="Polar residues" evidence="1">
    <location>
        <begin position="974"/>
        <end position="984"/>
    </location>
</feature>
<feature type="region of interest" description="Disordered" evidence="1">
    <location>
        <begin position="1015"/>
        <end position="1035"/>
    </location>
</feature>
<feature type="compositionally biased region" description="Basic and acidic residues" evidence="1">
    <location>
        <begin position="582"/>
        <end position="602"/>
    </location>
</feature>
<evidence type="ECO:0000313" key="3">
    <source>
        <dbReference type="Proteomes" id="UP000700334"/>
    </source>
</evidence>
<feature type="compositionally biased region" description="Low complexity" evidence="1">
    <location>
        <begin position="1060"/>
        <end position="1069"/>
    </location>
</feature>
<accession>A0A8J6AAA3</accession>